<sequence length="136" mass="15497">MYVVIICRHRKDKRLGYHKGVFEVSIAHVFSVAPPTNNATRALRTNKDDHSSDPCLNNYTVKKEDGKVVLEFFSDLPDSHVYLAPHYFTDDGHVILNILHSKVRHAIAWSNIALHPVLRVKSECLKDLSPVLINTR</sequence>
<protein>
    <submittedName>
        <fullName evidence="1">Uncharacterized protein</fullName>
    </submittedName>
</protein>
<keyword evidence="2" id="KW-1185">Reference proteome</keyword>
<organism evidence="1 2">
    <name type="scientific">Necator americanus</name>
    <name type="common">Human hookworm</name>
    <dbReference type="NCBI Taxonomy" id="51031"/>
    <lineage>
        <taxon>Eukaryota</taxon>
        <taxon>Metazoa</taxon>
        <taxon>Ecdysozoa</taxon>
        <taxon>Nematoda</taxon>
        <taxon>Chromadorea</taxon>
        <taxon>Rhabditida</taxon>
        <taxon>Rhabditina</taxon>
        <taxon>Rhabditomorpha</taxon>
        <taxon>Strongyloidea</taxon>
        <taxon>Ancylostomatidae</taxon>
        <taxon>Bunostominae</taxon>
        <taxon>Necator</taxon>
    </lineage>
</organism>
<comment type="caution">
    <text evidence="1">The sequence shown here is derived from an EMBL/GenBank/DDBJ whole genome shotgun (WGS) entry which is preliminary data.</text>
</comment>
<gene>
    <name evidence="1" type="primary">Necator_chrX.g26476</name>
    <name evidence="1" type="ORF">RB195_026309</name>
</gene>
<reference evidence="1 2" key="1">
    <citation type="submission" date="2023-08" db="EMBL/GenBank/DDBJ databases">
        <title>A Necator americanus chromosomal reference genome.</title>
        <authorList>
            <person name="Ilik V."/>
            <person name="Petrzelkova K.J."/>
            <person name="Pardy F."/>
            <person name="Fuh T."/>
            <person name="Niatou-Singa F.S."/>
            <person name="Gouil Q."/>
            <person name="Baker L."/>
            <person name="Ritchie M.E."/>
            <person name="Jex A.R."/>
            <person name="Gazzola D."/>
            <person name="Li H."/>
            <person name="Toshio Fujiwara R."/>
            <person name="Zhan B."/>
            <person name="Aroian R.V."/>
            <person name="Pafco B."/>
            <person name="Schwarz E.M."/>
        </authorList>
    </citation>
    <scope>NUCLEOTIDE SEQUENCE [LARGE SCALE GENOMIC DNA]</scope>
    <source>
        <strain evidence="1 2">Aroian</strain>
        <tissue evidence="1">Whole animal</tissue>
    </source>
</reference>
<dbReference type="EMBL" id="JAVFWL010000006">
    <property type="protein sequence ID" value="KAK6766964.1"/>
    <property type="molecule type" value="Genomic_DNA"/>
</dbReference>
<accession>A0ABR1EWG9</accession>
<dbReference type="Proteomes" id="UP001303046">
    <property type="component" value="Unassembled WGS sequence"/>
</dbReference>
<name>A0ABR1EWG9_NECAM</name>
<proteinExistence type="predicted"/>
<evidence type="ECO:0000313" key="1">
    <source>
        <dbReference type="EMBL" id="KAK6766964.1"/>
    </source>
</evidence>
<evidence type="ECO:0000313" key="2">
    <source>
        <dbReference type="Proteomes" id="UP001303046"/>
    </source>
</evidence>